<evidence type="ECO:0000256" key="1">
    <source>
        <dbReference type="SAM" id="Phobius"/>
    </source>
</evidence>
<keyword evidence="1" id="KW-0472">Membrane</keyword>
<accession>Q4V1E2</accession>
<protein>
    <submittedName>
        <fullName evidence="2">Uncharacterized protein</fullName>
    </submittedName>
</protein>
<keyword evidence="1" id="KW-0812">Transmembrane</keyword>
<dbReference type="Proteomes" id="UP000002612">
    <property type="component" value="Plasmid pE33L466"/>
</dbReference>
<keyword evidence="1" id="KW-1133">Transmembrane helix</keyword>
<sequence>MGLCPSVKRSMYIVHGILFPGGLFSFVHKYEREGKLLKMSEKQSVFLPEGSFEVKAIPQAEIADIYTSKELIADNGLDSFYGKYLKEFGKFDGNLSTDTYQIGFGIKFHFII</sequence>
<organism evidence="2 3">
    <name type="scientific">Bacillus cereus (strain ZK / E33L)</name>
    <dbReference type="NCBI Taxonomy" id="288681"/>
    <lineage>
        <taxon>Bacteria</taxon>
        <taxon>Bacillati</taxon>
        <taxon>Bacillota</taxon>
        <taxon>Bacilli</taxon>
        <taxon>Bacillales</taxon>
        <taxon>Bacillaceae</taxon>
        <taxon>Bacillus</taxon>
        <taxon>Bacillus cereus group</taxon>
    </lineage>
</organism>
<evidence type="ECO:0000313" key="3">
    <source>
        <dbReference type="Proteomes" id="UP000002612"/>
    </source>
</evidence>
<dbReference type="KEGG" id="bcz:pE33L466_0315"/>
<dbReference type="EMBL" id="CP000040">
    <property type="protein sequence ID" value="AAY60465.1"/>
    <property type="molecule type" value="Genomic_DNA"/>
</dbReference>
<evidence type="ECO:0000313" key="2">
    <source>
        <dbReference type="EMBL" id="AAY60465.1"/>
    </source>
</evidence>
<geneLocation type="plasmid" evidence="2 3">
    <name>pE33L466</name>
</geneLocation>
<name>Q4V1E2_BACCZ</name>
<keyword evidence="2" id="KW-0614">Plasmid</keyword>
<gene>
    <name evidence="2" type="ordered locus">pE33L466_0315</name>
</gene>
<proteinExistence type="predicted"/>
<reference evidence="3" key="1">
    <citation type="journal article" date="2006" name="J. Bacteriol.">
        <title>Pathogenomic sequence analysis of Bacillus cereus and Bacillus thuringiensis isolates closely related to Bacillus anthracis.</title>
        <authorList>
            <person name="Han C.S."/>
            <person name="Xie G."/>
            <person name="Challacombe J.F."/>
            <person name="Altherr M.R."/>
            <person name="Bhotika S.S."/>
            <person name="Brown N."/>
            <person name="Bruce D."/>
            <person name="Campbell C.S."/>
            <person name="Campbell M.L."/>
            <person name="Chen J."/>
            <person name="Chertkov O."/>
            <person name="Cleland C."/>
            <person name="Dimitrijevic M."/>
            <person name="Doggett N.A."/>
            <person name="Fawcett J.J."/>
            <person name="Glavina T."/>
            <person name="Goodwin L.A."/>
            <person name="Green L.D."/>
            <person name="Hill K.K."/>
            <person name="Hitchcock P."/>
            <person name="Jackson P.J."/>
            <person name="Keim P."/>
            <person name="Kewalramani A.R."/>
            <person name="Longmire J."/>
            <person name="Lucas S."/>
            <person name="Malfatti S."/>
            <person name="McMurry K."/>
            <person name="Meincke L.J."/>
            <person name="Misra M."/>
            <person name="Moseman B.L."/>
            <person name="Mundt M."/>
            <person name="Munk A.C."/>
            <person name="Okinaka R.T."/>
            <person name="Parson-Quintana B."/>
            <person name="Reilly L.P."/>
            <person name="Richardson P."/>
            <person name="Robinson D.L."/>
            <person name="Rubin E."/>
            <person name="Saunders E."/>
            <person name="Tapia R."/>
            <person name="Tesmer J.G."/>
            <person name="Thayer N."/>
            <person name="Thompson L.S."/>
            <person name="Tice H."/>
            <person name="Ticknor L.O."/>
            <person name="Wills P.L."/>
            <person name="Brettin T.S."/>
            <person name="Gilna P."/>
        </authorList>
    </citation>
    <scope>NUCLEOTIDE SEQUENCE [LARGE SCALE GENOMIC DNA]</scope>
    <source>
        <strain evidence="3">ZK / E33L</strain>
        <plasmid evidence="3">pE33L466</plasmid>
    </source>
</reference>
<feature type="transmembrane region" description="Helical" evidence="1">
    <location>
        <begin position="12"/>
        <end position="30"/>
    </location>
</feature>
<dbReference type="AlphaFoldDB" id="Q4V1E2"/>